<dbReference type="OrthoDB" id="5497849at2"/>
<dbReference type="InterPro" id="IPR050445">
    <property type="entry name" value="Bact_polysacc_biosynth/exp"/>
</dbReference>
<dbReference type="GO" id="GO:0004713">
    <property type="term" value="F:protein tyrosine kinase activity"/>
    <property type="evidence" value="ECO:0007669"/>
    <property type="project" value="TreeGrafter"/>
</dbReference>
<organism evidence="3 4">
    <name type="scientific">Marinobacterium lutimaris</name>
    <dbReference type="NCBI Taxonomy" id="568106"/>
    <lineage>
        <taxon>Bacteria</taxon>
        <taxon>Pseudomonadati</taxon>
        <taxon>Pseudomonadota</taxon>
        <taxon>Gammaproteobacteria</taxon>
        <taxon>Oceanospirillales</taxon>
        <taxon>Oceanospirillaceae</taxon>
        <taxon>Marinobacterium</taxon>
    </lineage>
</organism>
<reference evidence="3 4" key="1">
    <citation type="submission" date="2016-10" db="EMBL/GenBank/DDBJ databases">
        <authorList>
            <person name="de Groot N.N."/>
        </authorList>
    </citation>
    <scope>NUCLEOTIDE SEQUENCE [LARGE SCALE GENOMIC DNA]</scope>
    <source>
        <strain evidence="3 4">DSM 22012</strain>
    </source>
</reference>
<feature type="coiled-coil region" evidence="1">
    <location>
        <begin position="169"/>
        <end position="268"/>
    </location>
</feature>
<proteinExistence type="predicted"/>
<dbReference type="EMBL" id="FNVQ01000002">
    <property type="protein sequence ID" value="SEG55115.1"/>
    <property type="molecule type" value="Genomic_DNA"/>
</dbReference>
<keyword evidence="2" id="KW-0472">Membrane</keyword>
<sequence>MKTDTKQLIKKYPYWFVCLLSIVFMAFYWGIWASDRYVSEANIVLESPQIAAPTLSFQSLLSGTGGNSGDMLLLRDYLLSVDMLRKADAALDLRGHYTQSGIDFFSALSAADVTIEELHEYFLKRVSVELDSYAGVLRVKVVAFDPEMAHSLATFLLSEGERHMNLMGQRLAEEQVRFLEKQVANQAKQFDKARQKLIEYQNENGLVSPTGTVESINAVVASLESQLANLRAKKTALLSYQSQRSPEVQRVEAEIKALIQQISLERARMAQQSGGALNVVSSEYQTLELSTQFAQESYSGALMALENTRIEAARKLKQVSVLQSPTLPEYSVEPRRLYNTVVFAIIALLAGLILQMLVLIVKDHKD</sequence>
<name>A0A1H6B3Z8_9GAMM</name>
<evidence type="ECO:0000256" key="1">
    <source>
        <dbReference type="SAM" id="Coils"/>
    </source>
</evidence>
<keyword evidence="4" id="KW-1185">Reference proteome</keyword>
<accession>A0A1H6B3Z8</accession>
<protein>
    <submittedName>
        <fullName evidence="3">Capsular polysaccharide transport system permease protein</fullName>
    </submittedName>
</protein>
<dbReference type="PANTHER" id="PTHR32309:SF13">
    <property type="entry name" value="FERRIC ENTEROBACTIN TRANSPORT PROTEIN FEPE"/>
    <property type="match status" value="1"/>
</dbReference>
<dbReference type="PANTHER" id="PTHR32309">
    <property type="entry name" value="TYROSINE-PROTEIN KINASE"/>
    <property type="match status" value="1"/>
</dbReference>
<evidence type="ECO:0000313" key="4">
    <source>
        <dbReference type="Proteomes" id="UP000236745"/>
    </source>
</evidence>
<dbReference type="AlphaFoldDB" id="A0A1H6B3Z8"/>
<feature type="transmembrane region" description="Helical" evidence="2">
    <location>
        <begin position="12"/>
        <end position="32"/>
    </location>
</feature>
<keyword evidence="2" id="KW-0812">Transmembrane</keyword>
<keyword evidence="2" id="KW-1133">Transmembrane helix</keyword>
<feature type="transmembrane region" description="Helical" evidence="2">
    <location>
        <begin position="337"/>
        <end position="361"/>
    </location>
</feature>
<dbReference type="Proteomes" id="UP000236745">
    <property type="component" value="Unassembled WGS sequence"/>
</dbReference>
<dbReference type="GO" id="GO:0005886">
    <property type="term" value="C:plasma membrane"/>
    <property type="evidence" value="ECO:0007669"/>
    <property type="project" value="TreeGrafter"/>
</dbReference>
<dbReference type="RefSeq" id="WP_104003455.1">
    <property type="nucleotide sequence ID" value="NZ_FNVQ01000002.1"/>
</dbReference>
<keyword evidence="1" id="KW-0175">Coiled coil</keyword>
<gene>
    <name evidence="3" type="ORF">SAMN05444390_102363</name>
</gene>
<evidence type="ECO:0000313" key="3">
    <source>
        <dbReference type="EMBL" id="SEG55115.1"/>
    </source>
</evidence>
<evidence type="ECO:0000256" key="2">
    <source>
        <dbReference type="SAM" id="Phobius"/>
    </source>
</evidence>